<dbReference type="SUPFAM" id="SSF81383">
    <property type="entry name" value="F-box domain"/>
    <property type="match status" value="1"/>
</dbReference>
<name>A0A5J9WGV5_9POAL</name>
<feature type="domain" description="F-box" evidence="1">
    <location>
        <begin position="56"/>
        <end position="95"/>
    </location>
</feature>
<gene>
    <name evidence="2" type="ORF">EJB05_06678</name>
</gene>
<evidence type="ECO:0000259" key="1">
    <source>
        <dbReference type="Pfam" id="PF00646"/>
    </source>
</evidence>
<feature type="non-terminal residue" evidence="2">
    <location>
        <position position="1"/>
    </location>
</feature>
<dbReference type="Proteomes" id="UP000324897">
    <property type="component" value="Chromosome 5"/>
</dbReference>
<proteinExistence type="predicted"/>
<dbReference type="InterPro" id="IPR036047">
    <property type="entry name" value="F-box-like_dom_sf"/>
</dbReference>
<dbReference type="SUPFAM" id="SSF50965">
    <property type="entry name" value="Galactose oxidase, central domain"/>
    <property type="match status" value="1"/>
</dbReference>
<evidence type="ECO:0000313" key="3">
    <source>
        <dbReference type="Proteomes" id="UP000324897"/>
    </source>
</evidence>
<comment type="caution">
    <text evidence="2">The sequence shown here is derived from an EMBL/GenBank/DDBJ whole genome shotgun (WGS) entry which is preliminary data.</text>
</comment>
<sequence>MSNWLNRTQARAARRPVLSISLSHFHIPPSPTPPNPCSAAAGVQGPTSMSALELMDDIVGEVLLRFPPEEPELLVRAALVSKRWCRLIADPGFRRRFREYHRTPPRLGFFCVDKLVPRFVPTSSVRLPHDSRISWRAIDARHGRVLLHCSHMGHEFSLNQLVVWNPITDEQQELPKPPIPPEHVYPYYCRWTAAVLCDPAVGGCNKLDCHRDSFLVVFVCTGSRETFTCIYSSDSGAWSGPTTVQLRHACVRLGPSVLVGNSLYYLSDNCQWSDKVLKVDLCTREASHVRLPRTPYRRIELMDGNGEWWAWIRRRARVQTPPLSIGTLPEAIDVLHFVDGFDVLFVGTRDAFFMINLKSCRTMKLYGRRCIHAVVPYMSSYVPDRPVQEEQEWVLQSHEKSQVANARYGVEQLTRYFLRRQAPCHGQMHDIVILSRDHKASTIHESLKC</sequence>
<dbReference type="InterPro" id="IPR011043">
    <property type="entry name" value="Gal_Oxase/kelch_b-propeller"/>
</dbReference>
<accession>A0A5J9WGV5</accession>
<dbReference type="Gramene" id="TVU47097">
    <property type="protein sequence ID" value="TVU47097"/>
    <property type="gene ID" value="EJB05_06678"/>
</dbReference>
<protein>
    <recommendedName>
        <fullName evidence="1">F-box domain-containing protein</fullName>
    </recommendedName>
</protein>
<evidence type="ECO:0000313" key="2">
    <source>
        <dbReference type="EMBL" id="TVU47097.1"/>
    </source>
</evidence>
<dbReference type="PANTHER" id="PTHR32133">
    <property type="entry name" value="OS07G0120400 PROTEIN"/>
    <property type="match status" value="1"/>
</dbReference>
<keyword evidence="3" id="KW-1185">Reference proteome</keyword>
<dbReference type="EMBL" id="RWGY01000004">
    <property type="protein sequence ID" value="TVU47097.1"/>
    <property type="molecule type" value="Genomic_DNA"/>
</dbReference>
<dbReference type="InterPro" id="IPR001810">
    <property type="entry name" value="F-box_dom"/>
</dbReference>
<dbReference type="Pfam" id="PF00646">
    <property type="entry name" value="F-box"/>
    <property type="match status" value="1"/>
</dbReference>
<dbReference type="PANTHER" id="PTHR32133:SF379">
    <property type="entry name" value="F-BOX DOMAIN-CONTAINING PROTEIN"/>
    <property type="match status" value="1"/>
</dbReference>
<reference evidence="2 3" key="1">
    <citation type="journal article" date="2019" name="Sci. Rep.">
        <title>A high-quality genome of Eragrostis curvula grass provides insights into Poaceae evolution and supports new strategies to enhance forage quality.</title>
        <authorList>
            <person name="Carballo J."/>
            <person name="Santos B.A.C.M."/>
            <person name="Zappacosta D."/>
            <person name="Garbus I."/>
            <person name="Selva J.P."/>
            <person name="Gallo C.A."/>
            <person name="Diaz A."/>
            <person name="Albertini E."/>
            <person name="Caccamo M."/>
            <person name="Echenique V."/>
        </authorList>
    </citation>
    <scope>NUCLEOTIDE SEQUENCE [LARGE SCALE GENOMIC DNA]</scope>
    <source>
        <strain evidence="3">cv. Victoria</strain>
        <tissue evidence="2">Leaf</tissue>
    </source>
</reference>
<dbReference type="OrthoDB" id="634026at2759"/>
<organism evidence="2 3">
    <name type="scientific">Eragrostis curvula</name>
    <name type="common">weeping love grass</name>
    <dbReference type="NCBI Taxonomy" id="38414"/>
    <lineage>
        <taxon>Eukaryota</taxon>
        <taxon>Viridiplantae</taxon>
        <taxon>Streptophyta</taxon>
        <taxon>Embryophyta</taxon>
        <taxon>Tracheophyta</taxon>
        <taxon>Spermatophyta</taxon>
        <taxon>Magnoliopsida</taxon>
        <taxon>Liliopsida</taxon>
        <taxon>Poales</taxon>
        <taxon>Poaceae</taxon>
        <taxon>PACMAD clade</taxon>
        <taxon>Chloridoideae</taxon>
        <taxon>Eragrostideae</taxon>
        <taxon>Eragrostidinae</taxon>
        <taxon>Eragrostis</taxon>
    </lineage>
</organism>
<dbReference type="AlphaFoldDB" id="A0A5J9WGV5"/>